<sequence length="277" mass="31517">MHQSSVSRCITEVTDVMVEVLGYTIQFPEGEAEKNQEKQLFIGIGGFPGIIGCIDGTQIAIVAPKTEHPEMPGVIFYCRKQYYSLNVQIICNAQLKITNINARFPGSVHDSAIWQTSLVRRHLVNNYVGNRNQTTYLLGDSGYPLEPWLLTPIANPLTDAERQFNRRHINIRNTVERTIGVLKQRFRCCLKHRTLHYSPERAAHIIYSAAILHNLCITRNEYLDDINGNGNGEEFNDCHDAGNIDNNIDGVGVDHAERNFLRYGRNMRNRVVDNYCI</sequence>
<dbReference type="PANTHER" id="PTHR22930:SF85">
    <property type="entry name" value="GH03217P-RELATED"/>
    <property type="match status" value="1"/>
</dbReference>
<comment type="cofactor">
    <cofactor evidence="1">
        <name>a divalent metal cation</name>
        <dbReference type="ChEBI" id="CHEBI:60240"/>
    </cofactor>
</comment>
<protein>
    <recommendedName>
        <fullName evidence="5">Putative nuclease HARBI1</fullName>
    </recommendedName>
    <alternativeName>
        <fullName evidence="11">Harbinger transposase-derived nuclease</fullName>
    </alternativeName>
</protein>
<dbReference type="GeneID" id="116173415"/>
<dbReference type="InterPro" id="IPR045249">
    <property type="entry name" value="HARBI1-like"/>
</dbReference>
<dbReference type="InterPro" id="IPR027806">
    <property type="entry name" value="HARBI1_dom"/>
</dbReference>
<dbReference type="PANTHER" id="PTHR22930">
    <property type="match status" value="1"/>
</dbReference>
<dbReference type="InterPro" id="IPR026103">
    <property type="entry name" value="HARBI1_animal"/>
</dbReference>
<evidence type="ECO:0000256" key="4">
    <source>
        <dbReference type="ARBA" id="ARBA00006958"/>
    </source>
</evidence>
<dbReference type="AlphaFoldDB" id="A0A1Y1LPG9"/>
<proteinExistence type="inferred from homology"/>
<dbReference type="GO" id="GO:0016787">
    <property type="term" value="F:hydrolase activity"/>
    <property type="evidence" value="ECO:0007669"/>
    <property type="project" value="UniProtKB-KW"/>
</dbReference>
<keyword evidence="8" id="KW-0479">Metal-binding</keyword>
<keyword evidence="10" id="KW-0539">Nucleus</keyword>
<keyword evidence="6" id="KW-0963">Cytoplasm</keyword>
<evidence type="ECO:0000256" key="5">
    <source>
        <dbReference type="ARBA" id="ARBA00015519"/>
    </source>
</evidence>
<evidence type="ECO:0000256" key="1">
    <source>
        <dbReference type="ARBA" id="ARBA00001968"/>
    </source>
</evidence>
<evidence type="ECO:0000256" key="12">
    <source>
        <dbReference type="ARBA" id="ARBA00045850"/>
    </source>
</evidence>
<dbReference type="GO" id="GO:0046872">
    <property type="term" value="F:metal ion binding"/>
    <property type="evidence" value="ECO:0007669"/>
    <property type="project" value="UniProtKB-KW"/>
</dbReference>
<dbReference type="RefSeq" id="XP_031346743.1">
    <property type="nucleotide sequence ID" value="XM_031490883.1"/>
</dbReference>
<evidence type="ECO:0000256" key="9">
    <source>
        <dbReference type="ARBA" id="ARBA00022801"/>
    </source>
</evidence>
<dbReference type="GO" id="GO:0005737">
    <property type="term" value="C:cytoplasm"/>
    <property type="evidence" value="ECO:0007669"/>
    <property type="project" value="UniProtKB-SubCell"/>
</dbReference>
<evidence type="ECO:0000256" key="11">
    <source>
        <dbReference type="ARBA" id="ARBA00030126"/>
    </source>
</evidence>
<comment type="subcellular location">
    <subcellularLocation>
        <location evidence="3">Cytoplasm</location>
    </subcellularLocation>
    <subcellularLocation>
        <location evidence="2">Nucleus</location>
    </subcellularLocation>
</comment>
<evidence type="ECO:0000256" key="3">
    <source>
        <dbReference type="ARBA" id="ARBA00004496"/>
    </source>
</evidence>
<evidence type="ECO:0000256" key="6">
    <source>
        <dbReference type="ARBA" id="ARBA00022490"/>
    </source>
</evidence>
<keyword evidence="9" id="KW-0378">Hydrolase</keyword>
<accession>A0A1Y1LPG9</accession>
<evidence type="ECO:0000313" key="14">
    <source>
        <dbReference type="EMBL" id="JAV73825.1"/>
    </source>
</evidence>
<reference evidence="14" key="1">
    <citation type="journal article" date="2016" name="Sci. Rep.">
        <title>Molecular characterization of firefly nuptial gifts: a multi-omics approach sheds light on postcopulatory sexual selection.</title>
        <authorList>
            <person name="Al-Wathiqui N."/>
            <person name="Fallon T.R."/>
            <person name="South A."/>
            <person name="Weng J.K."/>
            <person name="Lewis S.M."/>
        </authorList>
    </citation>
    <scope>NUCLEOTIDE SEQUENCE</scope>
</reference>
<evidence type="ECO:0000256" key="10">
    <source>
        <dbReference type="ARBA" id="ARBA00023242"/>
    </source>
</evidence>
<dbReference type="EMBL" id="GEZM01054142">
    <property type="protein sequence ID" value="JAV73825.1"/>
    <property type="molecule type" value="Transcribed_RNA"/>
</dbReference>
<dbReference type="RefSeq" id="XP_031348901.1">
    <property type="nucleotide sequence ID" value="XM_031493041.1"/>
</dbReference>
<evidence type="ECO:0000256" key="8">
    <source>
        <dbReference type="ARBA" id="ARBA00022723"/>
    </source>
</evidence>
<comment type="similarity">
    <text evidence="4">Belongs to the HARBI1 family.</text>
</comment>
<feature type="domain" description="DDE Tnp4" evidence="13">
    <location>
        <begin position="54"/>
        <end position="214"/>
    </location>
</feature>
<dbReference type="Pfam" id="PF13359">
    <property type="entry name" value="DDE_Tnp_4"/>
    <property type="match status" value="1"/>
</dbReference>
<evidence type="ECO:0000256" key="2">
    <source>
        <dbReference type="ARBA" id="ARBA00004123"/>
    </source>
</evidence>
<dbReference type="GO" id="GO:0005634">
    <property type="term" value="C:nucleus"/>
    <property type="evidence" value="ECO:0007669"/>
    <property type="project" value="UniProtKB-SubCell"/>
</dbReference>
<comment type="function">
    <text evidence="12">Transposase-derived protein that may have nuclease activity. Does not have transposase activity.</text>
</comment>
<dbReference type="PRINTS" id="PR02086">
    <property type="entry name" value="PUTNUCHARBI1"/>
</dbReference>
<keyword evidence="7" id="KW-0540">Nuclease</keyword>
<dbReference type="EMBL" id="GEZM01054143">
    <property type="protein sequence ID" value="JAV73824.1"/>
    <property type="molecule type" value="Transcribed_RNA"/>
</dbReference>
<evidence type="ECO:0000256" key="7">
    <source>
        <dbReference type="ARBA" id="ARBA00022722"/>
    </source>
</evidence>
<organism evidence="14">
    <name type="scientific">Photinus pyralis</name>
    <name type="common">Common eastern firefly</name>
    <name type="synonym">Lampyris pyralis</name>
    <dbReference type="NCBI Taxonomy" id="7054"/>
    <lineage>
        <taxon>Eukaryota</taxon>
        <taxon>Metazoa</taxon>
        <taxon>Ecdysozoa</taxon>
        <taxon>Arthropoda</taxon>
        <taxon>Hexapoda</taxon>
        <taxon>Insecta</taxon>
        <taxon>Pterygota</taxon>
        <taxon>Neoptera</taxon>
        <taxon>Endopterygota</taxon>
        <taxon>Coleoptera</taxon>
        <taxon>Polyphaga</taxon>
        <taxon>Elateriformia</taxon>
        <taxon>Elateroidea</taxon>
        <taxon>Lampyridae</taxon>
        <taxon>Lampyrinae</taxon>
        <taxon>Photinus</taxon>
    </lineage>
</organism>
<evidence type="ECO:0000259" key="13">
    <source>
        <dbReference type="Pfam" id="PF13359"/>
    </source>
</evidence>
<dbReference type="GO" id="GO:0004518">
    <property type="term" value="F:nuclease activity"/>
    <property type="evidence" value="ECO:0007669"/>
    <property type="project" value="UniProtKB-KW"/>
</dbReference>
<name>A0A1Y1LPG9_PHOPY</name>
<dbReference type="GeneID" id="116175002"/>